<gene>
    <name evidence="1" type="ORF">PBY51_019069</name>
</gene>
<comment type="caution">
    <text evidence="1">The sequence shown here is derived from an EMBL/GenBank/DDBJ whole genome shotgun (WGS) entry which is preliminary data.</text>
</comment>
<organism evidence="1 2">
    <name type="scientific">Eleginops maclovinus</name>
    <name type="common">Patagonian blennie</name>
    <name type="synonym">Eleginus maclovinus</name>
    <dbReference type="NCBI Taxonomy" id="56733"/>
    <lineage>
        <taxon>Eukaryota</taxon>
        <taxon>Metazoa</taxon>
        <taxon>Chordata</taxon>
        <taxon>Craniata</taxon>
        <taxon>Vertebrata</taxon>
        <taxon>Euteleostomi</taxon>
        <taxon>Actinopterygii</taxon>
        <taxon>Neopterygii</taxon>
        <taxon>Teleostei</taxon>
        <taxon>Neoteleostei</taxon>
        <taxon>Acanthomorphata</taxon>
        <taxon>Eupercaria</taxon>
        <taxon>Perciformes</taxon>
        <taxon>Notothenioidei</taxon>
        <taxon>Eleginopidae</taxon>
        <taxon>Eleginops</taxon>
    </lineage>
</organism>
<name>A0AAN8AT14_ELEMC</name>
<dbReference type="EMBL" id="JAUZQC010000003">
    <property type="protein sequence ID" value="KAK5874091.1"/>
    <property type="molecule type" value="Genomic_DNA"/>
</dbReference>
<evidence type="ECO:0000313" key="1">
    <source>
        <dbReference type="EMBL" id="KAK5874091.1"/>
    </source>
</evidence>
<keyword evidence="2" id="KW-1185">Reference proteome</keyword>
<evidence type="ECO:0000313" key="2">
    <source>
        <dbReference type="Proteomes" id="UP001346869"/>
    </source>
</evidence>
<proteinExistence type="predicted"/>
<protein>
    <submittedName>
        <fullName evidence="1">Uncharacterized protein</fullName>
    </submittedName>
</protein>
<sequence length="86" mass="9549">MDCPLQVGNEALPQVKDFKYVGVLFSSEGTMEPEMGRRIGAAVAVLQSLYCTVVTKRELSQKAKHLRMHLGASLGRCSRHFQLGRD</sequence>
<reference evidence="1 2" key="2">
    <citation type="journal article" date="2023" name="Mol. Biol. Evol.">
        <title>Genomics of Secondarily Temperate Adaptation in the Only Non-Antarctic Icefish.</title>
        <authorList>
            <person name="Rivera-Colon A.G."/>
            <person name="Rayamajhi N."/>
            <person name="Minhas B.F."/>
            <person name="Madrigal G."/>
            <person name="Bilyk K.T."/>
            <person name="Yoon V."/>
            <person name="Hune M."/>
            <person name="Gregory S."/>
            <person name="Cheng C.H.C."/>
            <person name="Catchen J.M."/>
        </authorList>
    </citation>
    <scope>NUCLEOTIDE SEQUENCE [LARGE SCALE GENOMIC DNA]</scope>
    <source>
        <strain evidence="1">JMC-PN-2008</strain>
    </source>
</reference>
<dbReference type="Proteomes" id="UP001346869">
    <property type="component" value="Unassembled WGS sequence"/>
</dbReference>
<dbReference type="AlphaFoldDB" id="A0AAN8AT14"/>
<accession>A0AAN8AT14</accession>
<reference evidence="1 2" key="1">
    <citation type="journal article" date="2023" name="Genes (Basel)">
        <title>Chromosome-Level Genome Assembly and Circadian Gene Repertoire of the Patagonia Blennie Eleginops maclovinus-The Closest Ancestral Proxy of Antarctic Cryonotothenioids.</title>
        <authorList>
            <person name="Cheng C.C."/>
            <person name="Rivera-Colon A.G."/>
            <person name="Minhas B.F."/>
            <person name="Wilson L."/>
            <person name="Rayamajhi N."/>
            <person name="Vargas-Chacoff L."/>
            <person name="Catchen J.M."/>
        </authorList>
    </citation>
    <scope>NUCLEOTIDE SEQUENCE [LARGE SCALE GENOMIC DNA]</scope>
    <source>
        <strain evidence="1">JMC-PN-2008</strain>
    </source>
</reference>